<name>F8JN17_STREN</name>
<reference evidence="2" key="1">
    <citation type="submission" date="2011-12" db="EMBL/GenBank/DDBJ databases">
        <title>Complete genome sequence of Streptomyces cattleya strain DSM 46488.</title>
        <authorList>
            <person name="Ou H.-Y."/>
            <person name="Li P."/>
            <person name="Zhao C."/>
            <person name="O'Hagan D."/>
            <person name="Deng Z."/>
        </authorList>
    </citation>
    <scope>NUCLEOTIDE SEQUENCE [LARGE SCALE GENOMIC DNA]</scope>
    <source>
        <strain evidence="2">ATCC 35852 / DSM 46488 / JCM 4925 / NBRC 14057 / NRRL 8057</strain>
        <plasmid evidence="2">Plasmid pSCATT</plasmid>
    </source>
</reference>
<organism evidence="1 2">
    <name type="scientific">Streptantibioticus cattleyicolor (strain ATCC 35852 / DSM 46488 / JCM 4925 / NBRC 14057 / NRRL 8057)</name>
    <name type="common">Streptomyces cattleya</name>
    <dbReference type="NCBI Taxonomy" id="1003195"/>
    <lineage>
        <taxon>Bacteria</taxon>
        <taxon>Bacillati</taxon>
        <taxon>Actinomycetota</taxon>
        <taxon>Actinomycetes</taxon>
        <taxon>Kitasatosporales</taxon>
        <taxon>Streptomycetaceae</taxon>
        <taxon>Streptantibioticus</taxon>
    </lineage>
</organism>
<dbReference type="RefSeq" id="WP_014152100.1">
    <property type="nucleotide sequence ID" value="NC_016113.1"/>
</dbReference>
<dbReference type="Proteomes" id="UP000007842">
    <property type="component" value="Plasmid pSCATT"/>
</dbReference>
<keyword evidence="2" id="KW-1185">Reference proteome</keyword>
<dbReference type="AlphaFoldDB" id="F8JN17"/>
<keyword evidence="1" id="KW-0614">Plasmid</keyword>
<proteinExistence type="predicted"/>
<dbReference type="EMBL" id="CP003229">
    <property type="protein sequence ID" value="AEW98260.1"/>
    <property type="molecule type" value="Genomic_DNA"/>
</dbReference>
<protein>
    <submittedName>
        <fullName evidence="1">Uncharacterized protein</fullName>
    </submittedName>
</protein>
<dbReference type="OrthoDB" id="3618373at2"/>
<dbReference type="KEGG" id="scy:SCATT_p00670"/>
<dbReference type="HOGENOM" id="CLU_1293693_0_0_11"/>
<gene>
    <name evidence="1" type="ordered locus">SCATT_p00670</name>
</gene>
<evidence type="ECO:0000313" key="1">
    <source>
        <dbReference type="EMBL" id="AEW98260.1"/>
    </source>
</evidence>
<sequence>MSGSLWTGRQGDIRTVSAAVARALVEELGLAEPPPAGALPADSAGVPAGSLLPPRERFSGMPVRTHGFVYVDSQAPRPFELRLTVLGGRRSLRRGLGIGPLLYAVPLNAPPTGRVALGPARGPGPASFAGEPGVAGRLNADADLVRAADSLAPTKVGPDHLHTWQVDRLLAVEPLAPGPVLLVRTFHRSTAGGWSPRADAVLDLAARVEAVLR</sequence>
<evidence type="ECO:0000313" key="2">
    <source>
        <dbReference type="Proteomes" id="UP000007842"/>
    </source>
</evidence>
<dbReference type="KEGG" id="sct:SCAT_p1653"/>
<accession>F8JN17</accession>
<geneLocation type="plasmid" evidence="1 2">
    <name>pSCATT</name>
</geneLocation>
<accession>G8XDZ7</accession>
<dbReference type="PATRIC" id="fig|1003195.11.peg.1604"/>